<dbReference type="GO" id="GO:0005385">
    <property type="term" value="F:zinc ion transmembrane transporter activity"/>
    <property type="evidence" value="ECO:0007669"/>
    <property type="project" value="TreeGrafter"/>
</dbReference>
<comment type="similarity">
    <text evidence="2">Belongs to the ZIP transporter (TC 2.A.5) family.</text>
</comment>
<dbReference type="PANTHER" id="PTHR12191:SF21">
    <property type="entry name" value="ZINC TRANSPORTER ZIP4"/>
    <property type="match status" value="1"/>
</dbReference>
<evidence type="ECO:0000256" key="6">
    <source>
        <dbReference type="SAM" id="MobiDB-lite"/>
    </source>
</evidence>
<name>Q4RLC2_TETNG</name>
<evidence type="ECO:0000256" key="1">
    <source>
        <dbReference type="ARBA" id="ARBA00004141"/>
    </source>
</evidence>
<sequence length="439" mass="46897">LCLSAEELILIHGLGANGSWDLGRPGLARLSPALVQQILSGACTKTADSHAPDELSEAESERTEASPWKPAGGIYSSHVLLLSPEYLYATLANAVITLAALIGIVMLLCTSCTSAFQLVIQFCVSLAVGSLTGDALLHLLPMVLGLHLHSDDTSGINHAHDDHEEGPPDHLYKLLVVMGGIYAFYLMETIFSLLTSGHQHHHGVRKDAEKTKKSAVPKRHQERCRPTASQRLCLVLFSPPGQRVLPYMVTIGDGIHNFADGLAVGAAFSLSWRSGLATSVAVLCHELPHELGDFAILLHSGLSVCRALLLNLGSAMCSFVGLYIALAVATDLATKQWIAAITTGLFLYVGLADMVGVRPDKPTAALLKEAPNFPLLLALASHPGPHQPREALADVPPAERWPADGLGHSVAALAFRRENQLLDTPARRAGLFSSVLMYD</sequence>
<evidence type="ECO:0000256" key="4">
    <source>
        <dbReference type="ARBA" id="ARBA00022989"/>
    </source>
</evidence>
<feature type="compositionally biased region" description="Basic and acidic residues" evidence="6">
    <location>
        <begin position="47"/>
        <end position="64"/>
    </location>
</feature>
<proteinExistence type="inferred from homology"/>
<feature type="transmembrane region" description="Helical" evidence="7">
    <location>
        <begin position="86"/>
        <end position="109"/>
    </location>
</feature>
<gene>
    <name evidence="8" type="ORF">GSTENG00032551001</name>
</gene>
<protein>
    <submittedName>
        <fullName evidence="8">(spotted green pufferfish) hypothetical protein</fullName>
    </submittedName>
</protein>
<reference evidence="8" key="1">
    <citation type="journal article" date="2004" name="Nature">
        <title>Genome duplication in the teleost fish Tetraodon nigroviridis reveals the early vertebrate proto-karyotype.</title>
        <authorList>
            <person name="Jaillon O."/>
            <person name="Aury J.-M."/>
            <person name="Brunet F."/>
            <person name="Petit J.-L."/>
            <person name="Stange-Thomann N."/>
            <person name="Mauceli E."/>
            <person name="Bouneau L."/>
            <person name="Fischer C."/>
            <person name="Ozouf-Costaz C."/>
            <person name="Bernot A."/>
            <person name="Nicaud S."/>
            <person name="Jaffe D."/>
            <person name="Fisher S."/>
            <person name="Lutfalla G."/>
            <person name="Dossat C."/>
            <person name="Segurens B."/>
            <person name="Dasilva C."/>
            <person name="Salanoubat M."/>
            <person name="Levy M."/>
            <person name="Boudet N."/>
            <person name="Castellano S."/>
            <person name="Anthouard V."/>
            <person name="Jubin C."/>
            <person name="Castelli V."/>
            <person name="Katinka M."/>
            <person name="Vacherie B."/>
            <person name="Biemont C."/>
            <person name="Skalli Z."/>
            <person name="Cattolico L."/>
            <person name="Poulain J."/>
            <person name="De Berardinis V."/>
            <person name="Cruaud C."/>
            <person name="Duprat S."/>
            <person name="Brottier P."/>
            <person name="Coutanceau J.-P."/>
            <person name="Gouzy J."/>
            <person name="Parra G."/>
            <person name="Lardier G."/>
            <person name="Chapple C."/>
            <person name="McKernan K.J."/>
            <person name="McEwan P."/>
            <person name="Bosak S."/>
            <person name="Kellis M."/>
            <person name="Volff J.-N."/>
            <person name="Guigo R."/>
            <person name="Zody M.C."/>
            <person name="Mesirov J."/>
            <person name="Lindblad-Toh K."/>
            <person name="Birren B."/>
            <person name="Nusbaum C."/>
            <person name="Kahn D."/>
            <person name="Robinson-Rechavi M."/>
            <person name="Laudet V."/>
            <person name="Schachter V."/>
            <person name="Quetier F."/>
            <person name="Saurin W."/>
            <person name="Scarpelli C."/>
            <person name="Wincker P."/>
            <person name="Lander E.S."/>
            <person name="Weissenbach J."/>
            <person name="Roest Crollius H."/>
        </authorList>
    </citation>
    <scope>NUCLEOTIDE SEQUENCE [LARGE SCALE GENOMIC DNA]</scope>
</reference>
<feature type="region of interest" description="Disordered" evidence="6">
    <location>
        <begin position="47"/>
        <end position="67"/>
    </location>
</feature>
<comment type="subcellular location">
    <subcellularLocation>
        <location evidence="1">Membrane</location>
        <topology evidence="1">Multi-pass membrane protein</topology>
    </subcellularLocation>
</comment>
<keyword evidence="4 7" id="KW-1133">Transmembrane helix</keyword>
<dbReference type="AlphaFoldDB" id="Q4RLC2"/>
<reference evidence="8" key="2">
    <citation type="submission" date="2004-02" db="EMBL/GenBank/DDBJ databases">
        <authorList>
            <consortium name="Genoscope"/>
            <consortium name="Whitehead Institute Centre for Genome Research"/>
        </authorList>
    </citation>
    <scope>NUCLEOTIDE SEQUENCE</scope>
</reference>
<dbReference type="InterPro" id="IPR050799">
    <property type="entry name" value="ZIP_Transporter"/>
</dbReference>
<feature type="non-terminal residue" evidence="8">
    <location>
        <position position="439"/>
    </location>
</feature>
<feature type="transmembrane region" description="Helical" evidence="7">
    <location>
        <begin position="118"/>
        <end position="140"/>
    </location>
</feature>
<evidence type="ECO:0000256" key="7">
    <source>
        <dbReference type="SAM" id="Phobius"/>
    </source>
</evidence>
<feature type="transmembrane region" description="Helical" evidence="7">
    <location>
        <begin position="336"/>
        <end position="357"/>
    </location>
</feature>
<organism evidence="8">
    <name type="scientific">Tetraodon nigroviridis</name>
    <name type="common">Spotted green pufferfish</name>
    <name type="synonym">Chelonodon nigroviridis</name>
    <dbReference type="NCBI Taxonomy" id="99883"/>
    <lineage>
        <taxon>Eukaryota</taxon>
        <taxon>Metazoa</taxon>
        <taxon>Chordata</taxon>
        <taxon>Craniata</taxon>
        <taxon>Vertebrata</taxon>
        <taxon>Euteleostomi</taxon>
        <taxon>Actinopterygii</taxon>
        <taxon>Neopterygii</taxon>
        <taxon>Teleostei</taxon>
        <taxon>Neoteleostei</taxon>
        <taxon>Acanthomorphata</taxon>
        <taxon>Eupercaria</taxon>
        <taxon>Tetraodontiformes</taxon>
        <taxon>Tetradontoidea</taxon>
        <taxon>Tetraodontidae</taxon>
        <taxon>Tetraodon</taxon>
    </lineage>
</organism>
<keyword evidence="3 7" id="KW-0812">Transmembrane</keyword>
<keyword evidence="5 7" id="KW-0472">Membrane</keyword>
<feature type="transmembrane region" description="Helical" evidence="7">
    <location>
        <begin position="174"/>
        <end position="196"/>
    </location>
</feature>
<dbReference type="Pfam" id="PF02535">
    <property type="entry name" value="Zip"/>
    <property type="match status" value="1"/>
</dbReference>
<feature type="transmembrane region" description="Helical" evidence="7">
    <location>
        <begin position="308"/>
        <end position="330"/>
    </location>
</feature>
<dbReference type="KEGG" id="tng:GSTEN00032551G001"/>
<dbReference type="GO" id="GO:0140410">
    <property type="term" value="F:monoatomic cation:bicarbonate symporter activity"/>
    <property type="evidence" value="ECO:0007669"/>
    <property type="project" value="TreeGrafter"/>
</dbReference>
<dbReference type="GO" id="GO:0071578">
    <property type="term" value="P:zinc ion import across plasma membrane"/>
    <property type="evidence" value="ECO:0007669"/>
    <property type="project" value="TreeGrafter"/>
</dbReference>
<evidence type="ECO:0000256" key="5">
    <source>
        <dbReference type="ARBA" id="ARBA00023136"/>
    </source>
</evidence>
<dbReference type="PANTHER" id="PTHR12191">
    <property type="entry name" value="SOLUTE CARRIER FAMILY 39"/>
    <property type="match status" value="1"/>
</dbReference>
<evidence type="ECO:0000256" key="2">
    <source>
        <dbReference type="ARBA" id="ARBA00006939"/>
    </source>
</evidence>
<dbReference type="OrthoDB" id="200954at2759"/>
<accession>Q4RLC2</accession>
<dbReference type="EMBL" id="CAAE01015022">
    <property type="protein sequence ID" value="CAG10810.1"/>
    <property type="molecule type" value="Genomic_DNA"/>
</dbReference>
<comment type="caution">
    <text evidence="8">The sequence shown here is derived from an EMBL/GenBank/DDBJ whole genome shotgun (WGS) entry which is preliminary data.</text>
</comment>
<evidence type="ECO:0000256" key="3">
    <source>
        <dbReference type="ARBA" id="ARBA00022692"/>
    </source>
</evidence>
<feature type="region of interest" description="Disordered" evidence="6">
    <location>
        <begin position="202"/>
        <end position="221"/>
    </location>
</feature>
<dbReference type="InterPro" id="IPR003689">
    <property type="entry name" value="ZIP"/>
</dbReference>
<evidence type="ECO:0000313" key="8">
    <source>
        <dbReference type="EMBL" id="CAG10810.1"/>
    </source>
</evidence>
<dbReference type="GO" id="GO:0005886">
    <property type="term" value="C:plasma membrane"/>
    <property type="evidence" value="ECO:0007669"/>
    <property type="project" value="TreeGrafter"/>
</dbReference>
<dbReference type="GO" id="GO:0030003">
    <property type="term" value="P:intracellular monoatomic cation homeostasis"/>
    <property type="evidence" value="ECO:0007669"/>
    <property type="project" value="TreeGrafter"/>
</dbReference>